<gene>
    <name evidence="2" type="ORF">SAMN05192569_10408</name>
</gene>
<protein>
    <submittedName>
        <fullName evidence="2">Uncharacterized protein</fullName>
    </submittedName>
</protein>
<organism evidence="2 3">
    <name type="scientific">Parageobacillus thermantarcticus</name>
    <dbReference type="NCBI Taxonomy" id="186116"/>
    <lineage>
        <taxon>Bacteria</taxon>
        <taxon>Bacillati</taxon>
        <taxon>Bacillota</taxon>
        <taxon>Bacilli</taxon>
        <taxon>Bacillales</taxon>
        <taxon>Anoxybacillaceae</taxon>
        <taxon>Parageobacillus</taxon>
    </lineage>
</organism>
<reference evidence="3" key="1">
    <citation type="submission" date="2016-10" db="EMBL/GenBank/DDBJ databases">
        <authorList>
            <person name="Varghese N."/>
            <person name="Submissions S."/>
        </authorList>
    </citation>
    <scope>NUCLEOTIDE SEQUENCE [LARGE SCALE GENOMIC DNA]</scope>
    <source>
        <strain evidence="3">M1</strain>
    </source>
</reference>
<name>A0A1I0TMN0_9BACL</name>
<sequence length="93" mass="10172">MQTIMPKLSLTVIIVALLFFFMSFFIAVFLGLIIPAPIIRIIMNLGIIVSFVLALLSPKGKLKNAALTVVIIIGSLYLIGIELMGFLFRGNGF</sequence>
<keyword evidence="3" id="KW-1185">Reference proteome</keyword>
<feature type="transmembrane region" description="Helical" evidence="1">
    <location>
        <begin position="65"/>
        <end position="88"/>
    </location>
</feature>
<dbReference type="AlphaFoldDB" id="A0A1I0TMN0"/>
<keyword evidence="1" id="KW-0472">Membrane</keyword>
<accession>A0A1I0TMN0</accession>
<evidence type="ECO:0000313" key="2">
    <source>
        <dbReference type="EMBL" id="SFA53032.1"/>
    </source>
</evidence>
<feature type="transmembrane region" description="Helical" evidence="1">
    <location>
        <begin position="38"/>
        <end position="56"/>
    </location>
</feature>
<evidence type="ECO:0000256" key="1">
    <source>
        <dbReference type="SAM" id="Phobius"/>
    </source>
</evidence>
<feature type="transmembrane region" description="Helical" evidence="1">
    <location>
        <begin position="12"/>
        <end position="32"/>
    </location>
</feature>
<proteinExistence type="predicted"/>
<dbReference type="EMBL" id="FOJS01000040">
    <property type="protein sequence ID" value="SFA53032.1"/>
    <property type="molecule type" value="Genomic_DNA"/>
</dbReference>
<keyword evidence="1" id="KW-1133">Transmembrane helix</keyword>
<dbReference type="RefSeq" id="WP_090951053.1">
    <property type="nucleotide sequence ID" value="NZ_FOJS01000040.1"/>
</dbReference>
<keyword evidence="1" id="KW-0812">Transmembrane</keyword>
<evidence type="ECO:0000313" key="3">
    <source>
        <dbReference type="Proteomes" id="UP000198650"/>
    </source>
</evidence>
<dbReference type="Proteomes" id="UP000198650">
    <property type="component" value="Unassembled WGS sequence"/>
</dbReference>